<proteinExistence type="predicted"/>
<protein>
    <submittedName>
        <fullName evidence="2">Methyltransferase type 11</fullName>
    </submittedName>
</protein>
<accession>B9KAT7</accession>
<name>B9KAT7_THENN</name>
<dbReference type="Pfam" id="PF13649">
    <property type="entry name" value="Methyltransf_25"/>
    <property type="match status" value="1"/>
</dbReference>
<dbReference type="eggNOG" id="COG4123">
    <property type="taxonomic scope" value="Bacteria"/>
</dbReference>
<gene>
    <name evidence="2" type="ordered locus">CTN_1894</name>
</gene>
<dbReference type="InterPro" id="IPR041698">
    <property type="entry name" value="Methyltransf_25"/>
</dbReference>
<dbReference type="Gene3D" id="3.40.50.150">
    <property type="entry name" value="Vaccinia Virus protein VP39"/>
    <property type="match status" value="1"/>
</dbReference>
<dbReference type="PANTHER" id="PTHR47739">
    <property type="entry name" value="TRNA1(VAL) (ADENINE(37)-N6)-METHYLTRANSFERASE"/>
    <property type="match status" value="1"/>
</dbReference>
<dbReference type="STRING" id="309803.CTN_1894"/>
<feature type="domain" description="Methyltransferase" evidence="1">
    <location>
        <begin position="42"/>
        <end position="120"/>
    </location>
</feature>
<keyword evidence="3" id="KW-1185">Reference proteome</keyword>
<reference evidence="2 3" key="1">
    <citation type="journal article" date="2009" name="Biosci. Biotechnol. Biochem.">
        <title>WeGAS: a web-based microbial genome annotation system.</title>
        <authorList>
            <person name="Lee D."/>
            <person name="Seo H."/>
            <person name="Park C."/>
            <person name="Park K."/>
        </authorList>
    </citation>
    <scope>NUCLEOTIDE SEQUENCE [LARGE SCALE GENOMIC DNA]</scope>
    <source>
        <strain evidence="3">ATCC 49049 / DSM 4359 / NBRC 107923 / NS-E</strain>
    </source>
</reference>
<dbReference type="Proteomes" id="UP000000445">
    <property type="component" value="Chromosome"/>
</dbReference>
<sequence length="216" mass="24140">MRFDPDIIRCVEIVDAGPHHRPTHASSLLVWYAKPSKGVKRVLELGSGVGTVGFALARLYGVEVVGVEKEKELYEKAVQGISLNGLEGKVSFVNASVEDCSFPPESFDMVVSNPPHYTKVKSPYPLRSSTRSLEKSDIESFVKTTFRFLKNGGMAVYVLSPENLMDWLERFISYRLEPKRMCFVHGKIDRTATLVLLRLKKNGKRGLVVDPPVVLS</sequence>
<evidence type="ECO:0000259" key="1">
    <source>
        <dbReference type="Pfam" id="PF13649"/>
    </source>
</evidence>
<dbReference type="GO" id="GO:0032259">
    <property type="term" value="P:methylation"/>
    <property type="evidence" value="ECO:0007669"/>
    <property type="project" value="UniProtKB-KW"/>
</dbReference>
<dbReference type="GO" id="GO:0008168">
    <property type="term" value="F:methyltransferase activity"/>
    <property type="evidence" value="ECO:0007669"/>
    <property type="project" value="UniProtKB-KW"/>
</dbReference>
<organism evidence="2 3">
    <name type="scientific">Thermotoga neapolitana (strain ATCC 49049 / DSM 4359 / NBRC 107923 / NS-E)</name>
    <dbReference type="NCBI Taxonomy" id="309803"/>
    <lineage>
        <taxon>Bacteria</taxon>
        <taxon>Thermotogati</taxon>
        <taxon>Thermotogota</taxon>
        <taxon>Thermotogae</taxon>
        <taxon>Thermotogales</taxon>
        <taxon>Thermotogaceae</taxon>
        <taxon>Thermotoga</taxon>
    </lineage>
</organism>
<dbReference type="HOGENOM" id="CLU_061983_3_1_0"/>
<dbReference type="SUPFAM" id="SSF53335">
    <property type="entry name" value="S-adenosyl-L-methionine-dependent methyltransferases"/>
    <property type="match status" value="1"/>
</dbReference>
<dbReference type="KEGG" id="tna:CTN_1894"/>
<keyword evidence="2" id="KW-0489">Methyltransferase</keyword>
<dbReference type="AlphaFoldDB" id="B9KAT7"/>
<dbReference type="EMBL" id="CP000916">
    <property type="protein sequence ID" value="ACM24070.1"/>
    <property type="molecule type" value="Genomic_DNA"/>
</dbReference>
<dbReference type="InterPro" id="IPR050210">
    <property type="entry name" value="tRNA_Adenine-N(6)_MTase"/>
</dbReference>
<evidence type="ECO:0000313" key="3">
    <source>
        <dbReference type="Proteomes" id="UP000000445"/>
    </source>
</evidence>
<keyword evidence="2" id="KW-0808">Transferase</keyword>
<dbReference type="CDD" id="cd02440">
    <property type="entry name" value="AdoMet_MTases"/>
    <property type="match status" value="1"/>
</dbReference>
<dbReference type="PANTHER" id="PTHR47739:SF1">
    <property type="entry name" value="TRNA1(VAL) (ADENINE(37)-N6)-METHYLTRANSFERASE"/>
    <property type="match status" value="1"/>
</dbReference>
<dbReference type="InterPro" id="IPR029063">
    <property type="entry name" value="SAM-dependent_MTases_sf"/>
</dbReference>
<dbReference type="RefSeq" id="WP_015920306.1">
    <property type="nucleotide sequence ID" value="NC_011978.1"/>
</dbReference>
<evidence type="ECO:0000313" key="2">
    <source>
        <dbReference type="EMBL" id="ACM24070.1"/>
    </source>
</evidence>